<organism evidence="2 3">
    <name type="scientific">Actinocorallia herbida</name>
    <dbReference type="NCBI Taxonomy" id="58109"/>
    <lineage>
        <taxon>Bacteria</taxon>
        <taxon>Bacillati</taxon>
        <taxon>Actinomycetota</taxon>
        <taxon>Actinomycetes</taxon>
        <taxon>Streptosporangiales</taxon>
        <taxon>Thermomonosporaceae</taxon>
        <taxon>Actinocorallia</taxon>
    </lineage>
</organism>
<feature type="transmembrane region" description="Helical" evidence="1">
    <location>
        <begin position="82"/>
        <end position="100"/>
    </location>
</feature>
<dbReference type="AlphaFoldDB" id="A0A3N1CRP8"/>
<dbReference type="Proteomes" id="UP000272400">
    <property type="component" value="Unassembled WGS sequence"/>
</dbReference>
<evidence type="ECO:0000313" key="2">
    <source>
        <dbReference type="EMBL" id="ROO83989.1"/>
    </source>
</evidence>
<keyword evidence="1" id="KW-1133">Transmembrane helix</keyword>
<sequence>MSKERARRRAEREAAAAAAAERNRVRQVRRTRVRRAVGKVLPTGAAGAAARARRARFGAVVVFLVAVQGFAWGLGFGGMERFAVLVVSLLVVPVAAFLAFDRR</sequence>
<evidence type="ECO:0000313" key="3">
    <source>
        <dbReference type="Proteomes" id="UP000272400"/>
    </source>
</evidence>
<keyword evidence="1" id="KW-0472">Membrane</keyword>
<dbReference type="EMBL" id="RJKE01000001">
    <property type="protein sequence ID" value="ROO83989.1"/>
    <property type="molecule type" value="Genomic_DNA"/>
</dbReference>
<gene>
    <name evidence="2" type="ORF">EDD29_1500</name>
</gene>
<reference evidence="2 3" key="1">
    <citation type="submission" date="2018-11" db="EMBL/GenBank/DDBJ databases">
        <title>Sequencing the genomes of 1000 actinobacteria strains.</title>
        <authorList>
            <person name="Klenk H.-P."/>
        </authorList>
    </citation>
    <scope>NUCLEOTIDE SEQUENCE [LARGE SCALE GENOMIC DNA]</scope>
    <source>
        <strain evidence="2 3">DSM 44254</strain>
    </source>
</reference>
<comment type="caution">
    <text evidence="2">The sequence shown here is derived from an EMBL/GenBank/DDBJ whole genome shotgun (WGS) entry which is preliminary data.</text>
</comment>
<protein>
    <submittedName>
        <fullName evidence="2">Uncharacterized protein</fullName>
    </submittedName>
</protein>
<evidence type="ECO:0000256" key="1">
    <source>
        <dbReference type="SAM" id="Phobius"/>
    </source>
</evidence>
<keyword evidence="1" id="KW-0812">Transmembrane</keyword>
<accession>A0A3N1CRP8</accession>
<name>A0A3N1CRP8_9ACTN</name>
<dbReference type="RefSeq" id="WP_123663551.1">
    <property type="nucleotide sequence ID" value="NZ_RJKE01000001.1"/>
</dbReference>
<proteinExistence type="predicted"/>
<feature type="transmembrane region" description="Helical" evidence="1">
    <location>
        <begin position="57"/>
        <end position="76"/>
    </location>
</feature>
<keyword evidence="3" id="KW-1185">Reference proteome</keyword>